<dbReference type="PANTHER" id="PTHR33647">
    <property type="entry name" value="OS01G0793900 PROTEIN"/>
    <property type="match status" value="1"/>
</dbReference>
<keyword evidence="2" id="KW-1185">Reference proteome</keyword>
<sequence length="171" mass="19285">MRNRYPYIYRTVKSNQLQPHQSLYHHHNLIICENMGNCCKPASSMEWDGEDWSDLTSKKSSSRKVTDESGGNVLSLGKVQKERLMEALRASPDANGKVKIVISKKELGELMEKQDEVNKKRVGRASAEEVLVGLIKSRCVHQGLWMPVLETIPEATCLTIRSTHGPKGLRI</sequence>
<gene>
    <name evidence="1" type="ORF">VNO80_23027</name>
</gene>
<dbReference type="EMBL" id="JAYMYR010000008">
    <property type="protein sequence ID" value="KAK7348469.1"/>
    <property type="molecule type" value="Genomic_DNA"/>
</dbReference>
<dbReference type="AlphaFoldDB" id="A0AAN9QUW0"/>
<name>A0AAN9QUW0_PHACN</name>
<dbReference type="PANTHER" id="PTHR33647:SF10">
    <property type="entry name" value="DUF4228 DOMAIN-CONTAINING PROTEIN"/>
    <property type="match status" value="1"/>
</dbReference>
<evidence type="ECO:0000313" key="2">
    <source>
        <dbReference type="Proteomes" id="UP001374584"/>
    </source>
</evidence>
<comment type="caution">
    <text evidence="1">The sequence shown here is derived from an EMBL/GenBank/DDBJ whole genome shotgun (WGS) entry which is preliminary data.</text>
</comment>
<protein>
    <submittedName>
        <fullName evidence="1">Uncharacterized protein</fullName>
    </submittedName>
</protein>
<evidence type="ECO:0000313" key="1">
    <source>
        <dbReference type="EMBL" id="KAK7348469.1"/>
    </source>
</evidence>
<proteinExistence type="predicted"/>
<dbReference type="Proteomes" id="UP001374584">
    <property type="component" value="Unassembled WGS sequence"/>
</dbReference>
<accession>A0AAN9QUW0</accession>
<organism evidence="1 2">
    <name type="scientific">Phaseolus coccineus</name>
    <name type="common">Scarlet runner bean</name>
    <name type="synonym">Phaseolus multiflorus</name>
    <dbReference type="NCBI Taxonomy" id="3886"/>
    <lineage>
        <taxon>Eukaryota</taxon>
        <taxon>Viridiplantae</taxon>
        <taxon>Streptophyta</taxon>
        <taxon>Embryophyta</taxon>
        <taxon>Tracheophyta</taxon>
        <taxon>Spermatophyta</taxon>
        <taxon>Magnoliopsida</taxon>
        <taxon>eudicotyledons</taxon>
        <taxon>Gunneridae</taxon>
        <taxon>Pentapetalae</taxon>
        <taxon>rosids</taxon>
        <taxon>fabids</taxon>
        <taxon>Fabales</taxon>
        <taxon>Fabaceae</taxon>
        <taxon>Papilionoideae</taxon>
        <taxon>50 kb inversion clade</taxon>
        <taxon>NPAAA clade</taxon>
        <taxon>indigoferoid/millettioid clade</taxon>
        <taxon>Phaseoleae</taxon>
        <taxon>Phaseolus</taxon>
    </lineage>
</organism>
<reference evidence="1 2" key="1">
    <citation type="submission" date="2024-01" db="EMBL/GenBank/DDBJ databases">
        <title>The genomes of 5 underutilized Papilionoideae crops provide insights into root nodulation and disease resistanc.</title>
        <authorList>
            <person name="Jiang F."/>
        </authorList>
    </citation>
    <scope>NUCLEOTIDE SEQUENCE [LARGE SCALE GENOMIC DNA]</scope>
    <source>
        <strain evidence="1">JINMINGXINNONG_FW02</strain>
        <tissue evidence="1">Leaves</tissue>
    </source>
</reference>